<keyword evidence="8" id="KW-1185">Reference proteome</keyword>
<keyword evidence="2" id="KW-0805">Transcription regulation</keyword>
<evidence type="ECO:0000256" key="1">
    <source>
        <dbReference type="ARBA" id="ARBA00010641"/>
    </source>
</evidence>
<organism evidence="7 8">
    <name type="scientific">Paenibacillus anseongense</name>
    <dbReference type="NCBI Taxonomy" id="2682845"/>
    <lineage>
        <taxon>Bacteria</taxon>
        <taxon>Bacillati</taxon>
        <taxon>Bacillota</taxon>
        <taxon>Bacilli</taxon>
        <taxon>Bacillales</taxon>
        <taxon>Paenibacillaceae</taxon>
        <taxon>Paenibacillus</taxon>
    </lineage>
</organism>
<dbReference type="Proteomes" id="UP000467637">
    <property type="component" value="Unassembled WGS sequence"/>
</dbReference>
<dbReference type="SUPFAM" id="SSF88659">
    <property type="entry name" value="Sigma3 and sigma4 domains of RNA polymerase sigma factors"/>
    <property type="match status" value="1"/>
</dbReference>
<comment type="caution">
    <text evidence="7">The sequence shown here is derived from an EMBL/GenBank/DDBJ whole genome shotgun (WGS) entry which is preliminary data.</text>
</comment>
<keyword evidence="3" id="KW-0731">Sigma factor</keyword>
<dbReference type="InterPro" id="IPR013324">
    <property type="entry name" value="RNA_pol_sigma_r3/r4-like"/>
</dbReference>
<dbReference type="Pfam" id="PF04542">
    <property type="entry name" value="Sigma70_r2"/>
    <property type="match status" value="1"/>
</dbReference>
<gene>
    <name evidence="7" type="ORF">GON05_36025</name>
</gene>
<dbReference type="InterPro" id="IPR014284">
    <property type="entry name" value="RNA_pol_sigma-70_dom"/>
</dbReference>
<dbReference type="SUPFAM" id="SSF88946">
    <property type="entry name" value="Sigma2 domain of RNA polymerase sigma factors"/>
    <property type="match status" value="1"/>
</dbReference>
<name>A0ABW9UIL6_9BACL</name>
<dbReference type="InterPro" id="IPR007627">
    <property type="entry name" value="RNA_pol_sigma70_r2"/>
</dbReference>
<feature type="domain" description="RNA polymerase sigma-70 region 2" evidence="5">
    <location>
        <begin position="28"/>
        <end position="93"/>
    </location>
</feature>
<comment type="similarity">
    <text evidence="1">Belongs to the sigma-70 factor family. ECF subfamily.</text>
</comment>
<evidence type="ECO:0000313" key="8">
    <source>
        <dbReference type="Proteomes" id="UP000467637"/>
    </source>
</evidence>
<feature type="domain" description="RNA polymerase sigma factor 70 region 4 type 2" evidence="6">
    <location>
        <begin position="132"/>
        <end position="181"/>
    </location>
</feature>
<evidence type="ECO:0000256" key="4">
    <source>
        <dbReference type="ARBA" id="ARBA00023163"/>
    </source>
</evidence>
<protein>
    <submittedName>
        <fullName evidence="7">Sigma-70 family RNA polymerase sigma factor</fullName>
    </submittedName>
</protein>
<sequence length="518" mass="58585">MPVGEHNELPDLIRRVKEEDPIAFELLLSAYRSAALSWAQAVVRDAFLAEDVVQEAFLKVKDNIHALKDEEKFGAWFRIMVRRIAMNSIRGAANRSEYVTEDIPETGWEAFSGGEAFSPEAWQEREEGEDLIRSSMRPLSEQAREVLSANAFEDATTEELAARFGMKPSNIYNLLSRARVKANEERFRKEIDRYLEVRKKSGYTAARMLSLPVFSRPYAFLSVMIGEALRTVGEEHISHTELMGISGDAFRLNVAKSCHSHGISTFDWSYTAYRILERLGIRGTCFGRPQRKTLTPEQQVHILSILHGSIDQDVPAIIWNMQSNEFGFIYGYDDSEQKILYLGHNGVERIVRYDQLGRKADQPPLFVLGIRGKVAPSQTVDATLRAIIDHARGKEPPLAGYAFGLDGYRLWLEGVEDGSLDLQGHAYQVAILAEARQHAAKYLLELSNNSNNVWRKERLAEAAACYTQVSESFTRLYPSFPFGYGGSHAGRMSKIREELRFAWEAEKEGIHIISAIVE</sequence>
<evidence type="ECO:0000256" key="2">
    <source>
        <dbReference type="ARBA" id="ARBA00023015"/>
    </source>
</evidence>
<dbReference type="InterPro" id="IPR013249">
    <property type="entry name" value="RNA_pol_sigma70_r4_t2"/>
</dbReference>
<proteinExistence type="inferred from homology"/>
<dbReference type="Gene3D" id="1.10.10.10">
    <property type="entry name" value="Winged helix-like DNA-binding domain superfamily/Winged helix DNA-binding domain"/>
    <property type="match status" value="1"/>
</dbReference>
<dbReference type="NCBIfam" id="TIGR02937">
    <property type="entry name" value="sigma70-ECF"/>
    <property type="match status" value="1"/>
</dbReference>
<keyword evidence="4" id="KW-0804">Transcription</keyword>
<dbReference type="Gene3D" id="1.10.1740.10">
    <property type="match status" value="1"/>
</dbReference>
<reference evidence="7 8" key="1">
    <citation type="submission" date="2019-12" db="EMBL/GenBank/DDBJ databases">
        <authorList>
            <person name="Huq M.A."/>
        </authorList>
    </citation>
    <scope>NUCLEOTIDE SEQUENCE [LARGE SCALE GENOMIC DNA]</scope>
    <source>
        <strain evidence="7 8">MAH-34</strain>
    </source>
</reference>
<dbReference type="EMBL" id="WSEM01000039">
    <property type="protein sequence ID" value="MVQ39999.1"/>
    <property type="molecule type" value="Genomic_DNA"/>
</dbReference>
<dbReference type="InterPro" id="IPR039425">
    <property type="entry name" value="RNA_pol_sigma-70-like"/>
</dbReference>
<dbReference type="PANTHER" id="PTHR43133">
    <property type="entry name" value="RNA POLYMERASE ECF-TYPE SIGMA FACTO"/>
    <property type="match status" value="1"/>
</dbReference>
<dbReference type="InterPro" id="IPR013325">
    <property type="entry name" value="RNA_pol_sigma_r2"/>
</dbReference>
<dbReference type="Pfam" id="PF08281">
    <property type="entry name" value="Sigma70_r4_2"/>
    <property type="match status" value="1"/>
</dbReference>
<evidence type="ECO:0000313" key="7">
    <source>
        <dbReference type="EMBL" id="MVQ39999.1"/>
    </source>
</evidence>
<evidence type="ECO:0000256" key="3">
    <source>
        <dbReference type="ARBA" id="ARBA00023082"/>
    </source>
</evidence>
<dbReference type="PANTHER" id="PTHR43133:SF51">
    <property type="entry name" value="RNA POLYMERASE SIGMA FACTOR"/>
    <property type="match status" value="1"/>
</dbReference>
<evidence type="ECO:0000259" key="6">
    <source>
        <dbReference type="Pfam" id="PF08281"/>
    </source>
</evidence>
<accession>A0ABW9UIL6</accession>
<evidence type="ECO:0000259" key="5">
    <source>
        <dbReference type="Pfam" id="PF04542"/>
    </source>
</evidence>
<dbReference type="InterPro" id="IPR036388">
    <property type="entry name" value="WH-like_DNA-bd_sf"/>
</dbReference>